<keyword evidence="2" id="KW-0472">Membrane</keyword>
<dbReference type="InterPro" id="IPR012337">
    <property type="entry name" value="RNaseH-like_sf"/>
</dbReference>
<accession>A0AAN7G3P4</accession>
<name>A0AAN7G3P4_QUERU</name>
<dbReference type="PANTHER" id="PTHR45749">
    <property type="match status" value="1"/>
</dbReference>
<feature type="compositionally biased region" description="Low complexity" evidence="1">
    <location>
        <begin position="14"/>
        <end position="33"/>
    </location>
</feature>
<evidence type="ECO:0000256" key="2">
    <source>
        <dbReference type="SAM" id="Phobius"/>
    </source>
</evidence>
<sequence>MYKFVIRKPRRPQDSSSTQDADLTQDSSSTQDLSSKHGCVDVNNLPSDPGLRKKISFYHPNDRDEIRRYYLQKKPCQPYGHNFPQTKIGGLMRLFNPKWFKEYESWLEYSIEKDATYCLYCYLFRQDVGMQSGGDSFVTKGFDSWNKKEKLDLHVGGVNSAHNQALKNGENLMKQNQHIQNVFVKQSNQDKIEYWTQLNATIDCIRFLLHRGLAFRGHDESDDSSDKGNFLELLQFLADHNDVINEVLRKTPKNSKLTHPDIQKDIVNAVAYKTTNAIIEDLGNGFFSILVDESRDILIKEQMVVVLRYVDKKRIVTERFLGIVPVANTSALSLKAAIEFLFNKYALSLSRLRGQGYDGASNIQGEFNGLKTLILKENKSAFYVHCFAHQLQLTLVVVANKHTDIAEFFSLVKALNLETSLKRAGDTRWGSHYRTILNLILMFSSTVDVLEMIEKDSLLSEQRLSIALQKKNQDIVNAMTLVRVSKQRLQMMRDDEWETLLTEFYPADFSKTDVLALDNQLQTYIVDMRSNDEFLELKGIGDLVRKMVETNKDVIYPLIYLLVKLVLTFSVATATVEISFSAMTYIKNELRNRMGDQWLNDCLTMYIEKDIACRIDNESIMQWFQNMKPRRRQL</sequence>
<keyword evidence="5" id="KW-1185">Reference proteome</keyword>
<dbReference type="Pfam" id="PF14291">
    <property type="entry name" value="DUF4371"/>
    <property type="match status" value="1"/>
</dbReference>
<keyword evidence="2" id="KW-0812">Transmembrane</keyword>
<protein>
    <recommendedName>
        <fullName evidence="3">TTF-type domain-containing protein</fullName>
    </recommendedName>
</protein>
<dbReference type="InterPro" id="IPR006580">
    <property type="entry name" value="Znf_TTF"/>
</dbReference>
<evidence type="ECO:0000259" key="3">
    <source>
        <dbReference type="SMART" id="SM00597"/>
    </source>
</evidence>
<feature type="transmembrane region" description="Helical" evidence="2">
    <location>
        <begin position="558"/>
        <end position="586"/>
    </location>
</feature>
<evidence type="ECO:0000256" key="1">
    <source>
        <dbReference type="SAM" id="MobiDB-lite"/>
    </source>
</evidence>
<reference evidence="4 5" key="1">
    <citation type="journal article" date="2023" name="G3 (Bethesda)">
        <title>A haplotype-resolved chromosome-scale genome for Quercus rubra L. provides insights into the genetics of adaptive traits for red oak species.</title>
        <authorList>
            <person name="Kapoor B."/>
            <person name="Jenkins J."/>
            <person name="Schmutz J."/>
            <person name="Zhebentyayeva T."/>
            <person name="Kuelheim C."/>
            <person name="Coggeshall M."/>
            <person name="Heim C."/>
            <person name="Lasky J.R."/>
            <person name="Leites L."/>
            <person name="Islam-Faridi N."/>
            <person name="Romero-Severson J."/>
            <person name="DeLeo V.L."/>
            <person name="Lucas S.M."/>
            <person name="Lazic D."/>
            <person name="Gailing O."/>
            <person name="Carlson J."/>
            <person name="Staton M."/>
        </authorList>
    </citation>
    <scope>NUCLEOTIDE SEQUENCE [LARGE SCALE GENOMIC DNA]</scope>
    <source>
        <strain evidence="4">Pseudo-F2</strain>
    </source>
</reference>
<dbReference type="InterPro" id="IPR008906">
    <property type="entry name" value="HATC_C_dom"/>
</dbReference>
<proteinExistence type="predicted"/>
<dbReference type="SMART" id="SM00597">
    <property type="entry name" value="ZnF_TTF"/>
    <property type="match status" value="1"/>
</dbReference>
<feature type="region of interest" description="Disordered" evidence="1">
    <location>
        <begin position="1"/>
        <end position="39"/>
    </location>
</feature>
<keyword evidence="2" id="KW-1133">Transmembrane helix</keyword>
<dbReference type="AlphaFoldDB" id="A0AAN7G3P4"/>
<dbReference type="SUPFAM" id="SSF53098">
    <property type="entry name" value="Ribonuclease H-like"/>
    <property type="match status" value="1"/>
</dbReference>
<evidence type="ECO:0000313" key="4">
    <source>
        <dbReference type="EMBL" id="KAK4602556.1"/>
    </source>
</evidence>
<feature type="domain" description="TTF-type" evidence="3">
    <location>
        <begin position="91"/>
        <end position="185"/>
    </location>
</feature>
<dbReference type="Pfam" id="PF05699">
    <property type="entry name" value="Dimer_Tnp_hAT"/>
    <property type="match status" value="1"/>
</dbReference>
<dbReference type="GO" id="GO:0046983">
    <property type="term" value="F:protein dimerization activity"/>
    <property type="evidence" value="ECO:0007669"/>
    <property type="project" value="InterPro"/>
</dbReference>
<gene>
    <name evidence="4" type="ORF">RGQ29_011550</name>
</gene>
<evidence type="ECO:0000313" key="5">
    <source>
        <dbReference type="Proteomes" id="UP001324115"/>
    </source>
</evidence>
<dbReference type="PANTHER" id="PTHR45749:SF37">
    <property type="entry name" value="OS05G0311600 PROTEIN"/>
    <property type="match status" value="1"/>
</dbReference>
<comment type="caution">
    <text evidence="4">The sequence shown here is derived from an EMBL/GenBank/DDBJ whole genome shotgun (WGS) entry which is preliminary data.</text>
</comment>
<dbReference type="EMBL" id="JAXUIC010000002">
    <property type="protein sequence ID" value="KAK4602556.1"/>
    <property type="molecule type" value="Genomic_DNA"/>
</dbReference>
<dbReference type="InterPro" id="IPR025398">
    <property type="entry name" value="DUF4371"/>
</dbReference>
<organism evidence="4 5">
    <name type="scientific">Quercus rubra</name>
    <name type="common">Northern red oak</name>
    <name type="synonym">Quercus borealis</name>
    <dbReference type="NCBI Taxonomy" id="3512"/>
    <lineage>
        <taxon>Eukaryota</taxon>
        <taxon>Viridiplantae</taxon>
        <taxon>Streptophyta</taxon>
        <taxon>Embryophyta</taxon>
        <taxon>Tracheophyta</taxon>
        <taxon>Spermatophyta</taxon>
        <taxon>Magnoliopsida</taxon>
        <taxon>eudicotyledons</taxon>
        <taxon>Gunneridae</taxon>
        <taxon>Pentapetalae</taxon>
        <taxon>rosids</taxon>
        <taxon>fabids</taxon>
        <taxon>Fagales</taxon>
        <taxon>Fagaceae</taxon>
        <taxon>Quercus</taxon>
    </lineage>
</organism>
<dbReference type="Proteomes" id="UP001324115">
    <property type="component" value="Unassembled WGS sequence"/>
</dbReference>
<feature type="compositionally biased region" description="Basic residues" evidence="1">
    <location>
        <begin position="1"/>
        <end position="10"/>
    </location>
</feature>